<dbReference type="PANTHER" id="PTHR36118:SF1">
    <property type="entry name" value="ION-TRANSLOCATING OXIDOREDUCTASE COMPLEX SUBUNIT G"/>
    <property type="match status" value="1"/>
</dbReference>
<dbReference type="SMART" id="SM00900">
    <property type="entry name" value="FMN_bind"/>
    <property type="match status" value="1"/>
</dbReference>
<keyword evidence="2 6" id="KW-0597">Phosphoprotein</keyword>
<keyword evidence="9" id="KW-1185">Reference proteome</keyword>
<sequence length="218" mass="22938">MAALGQSITRNAVGLALFAVITAGTIAVTHAFTSDRIQDQIRKAEAGALLQIIPEEQHTNDLLAATQLVGPDEQLGLTETLQAHIARKDGAVTGVILPAVAHNGYSGDIHLLVGIDDGGRVLGVRVTQHHETPGLGDKVETKKTSWVYSFNGKSLENTAKSQWAVAKDGGQFDQFTGATITPRAVVGAVHNALLYFQAHRDTLLAPTAGMSATDGDRG</sequence>
<evidence type="ECO:0000256" key="6">
    <source>
        <dbReference type="HAMAP-Rule" id="MF_00479"/>
    </source>
</evidence>
<dbReference type="PIRSF" id="PIRSF006091">
    <property type="entry name" value="E_trnsport_RnfG"/>
    <property type="match status" value="1"/>
</dbReference>
<dbReference type="PANTHER" id="PTHR36118">
    <property type="entry name" value="ION-TRANSLOCATING OXIDOREDUCTASE COMPLEX SUBUNIT G"/>
    <property type="match status" value="1"/>
</dbReference>
<keyword evidence="6" id="KW-0997">Cell inner membrane</keyword>
<evidence type="ECO:0000313" key="9">
    <source>
        <dbReference type="Proteomes" id="UP000313645"/>
    </source>
</evidence>
<dbReference type="Pfam" id="PF04205">
    <property type="entry name" value="FMN_bind"/>
    <property type="match status" value="1"/>
</dbReference>
<comment type="function">
    <text evidence="6">Part of a membrane-bound complex that couples electron transfer with translocation of ions across the membrane.</text>
</comment>
<evidence type="ECO:0000256" key="5">
    <source>
        <dbReference type="ARBA" id="ARBA00022982"/>
    </source>
</evidence>
<evidence type="ECO:0000256" key="1">
    <source>
        <dbReference type="ARBA" id="ARBA00022448"/>
    </source>
</evidence>
<keyword evidence="6" id="KW-0472">Membrane</keyword>
<name>A0ABY1ZIK3_9GAMM</name>
<reference evidence="8 9" key="1">
    <citation type="submission" date="2019-02" db="EMBL/GenBank/DDBJ databases">
        <title>Marinobacter halodurans sp. nov., a marine bacterium isolated from sea tidal flat.</title>
        <authorList>
            <person name="Yoo Y."/>
            <person name="Lee D.W."/>
            <person name="Kim B.S."/>
            <person name="Kim J.-J."/>
        </authorList>
    </citation>
    <scope>NUCLEOTIDE SEQUENCE [LARGE SCALE GENOMIC DNA]</scope>
    <source>
        <strain evidence="8 9">YJ-S3-2</strain>
    </source>
</reference>
<proteinExistence type="inferred from homology"/>
<evidence type="ECO:0000259" key="7">
    <source>
        <dbReference type="SMART" id="SM00900"/>
    </source>
</evidence>
<keyword evidence="6" id="KW-0812">Transmembrane</keyword>
<keyword evidence="1 6" id="KW-0813">Transport</keyword>
<comment type="subunit">
    <text evidence="6">The complex is composed of six subunits: RnfA, RnfB, RnfC, RnfD, RnfE and RnfG.</text>
</comment>
<comment type="cofactor">
    <cofactor evidence="6">
        <name>FMN</name>
        <dbReference type="ChEBI" id="CHEBI:58210"/>
    </cofactor>
</comment>
<evidence type="ECO:0000256" key="4">
    <source>
        <dbReference type="ARBA" id="ARBA00022643"/>
    </source>
</evidence>
<keyword evidence="6" id="KW-1133">Transmembrane helix</keyword>
<accession>A0ABY1ZIK3</accession>
<keyword evidence="6" id="KW-1278">Translocase</keyword>
<evidence type="ECO:0000256" key="3">
    <source>
        <dbReference type="ARBA" id="ARBA00022630"/>
    </source>
</evidence>
<keyword evidence="6" id="KW-1003">Cell membrane</keyword>
<organism evidence="8 9">
    <name type="scientific">Marinobacter halodurans</name>
    <dbReference type="NCBI Taxonomy" id="2528979"/>
    <lineage>
        <taxon>Bacteria</taxon>
        <taxon>Pseudomonadati</taxon>
        <taxon>Pseudomonadota</taxon>
        <taxon>Gammaproteobacteria</taxon>
        <taxon>Pseudomonadales</taxon>
        <taxon>Marinobacteraceae</taxon>
        <taxon>Marinobacter</taxon>
    </lineage>
</organism>
<feature type="modified residue" description="FMN phosphoryl threonine" evidence="6">
    <location>
        <position position="179"/>
    </location>
</feature>
<feature type="domain" description="FMN-binding" evidence="7">
    <location>
        <begin position="104"/>
        <end position="196"/>
    </location>
</feature>
<dbReference type="InterPro" id="IPR007329">
    <property type="entry name" value="FMN-bd"/>
</dbReference>
<keyword evidence="5 6" id="KW-0249">Electron transport</keyword>
<comment type="caution">
    <text evidence="8">The sequence shown here is derived from an EMBL/GenBank/DDBJ whole genome shotgun (WGS) entry which is preliminary data.</text>
</comment>
<evidence type="ECO:0000256" key="2">
    <source>
        <dbReference type="ARBA" id="ARBA00022553"/>
    </source>
</evidence>
<keyword evidence="4 6" id="KW-0288">FMN</keyword>
<dbReference type="RefSeq" id="WP_131482450.1">
    <property type="nucleotide sequence ID" value="NZ_SJDL01000021.1"/>
</dbReference>
<comment type="similarity">
    <text evidence="6">Belongs to the RnfG family.</text>
</comment>
<comment type="subcellular location">
    <subcellularLocation>
        <location evidence="6">Cell inner membrane</location>
        <topology evidence="6">Single-pass membrane protein</topology>
    </subcellularLocation>
</comment>
<dbReference type="NCBIfam" id="NF002519">
    <property type="entry name" value="PRK01908.1"/>
    <property type="match status" value="1"/>
</dbReference>
<gene>
    <name evidence="8" type="primary">rsxG</name>
    <name evidence="6" type="synonym">rnfG</name>
    <name evidence="8" type="ORF">EZI54_13705</name>
</gene>
<evidence type="ECO:0000313" key="8">
    <source>
        <dbReference type="EMBL" id="TBW54465.1"/>
    </source>
</evidence>
<dbReference type="EC" id="7.-.-.-" evidence="6"/>
<dbReference type="InterPro" id="IPR010209">
    <property type="entry name" value="Ion_transpt_RnfG/RsxG"/>
</dbReference>
<protein>
    <recommendedName>
        <fullName evidence="6">Ion-translocating oxidoreductase complex subunit G</fullName>
        <ecNumber evidence="6">7.-.-.-</ecNumber>
    </recommendedName>
    <alternativeName>
        <fullName evidence="6">Rnf electron transport complex subunit G</fullName>
    </alternativeName>
</protein>
<keyword evidence="3 6" id="KW-0285">Flavoprotein</keyword>
<dbReference type="Proteomes" id="UP000313645">
    <property type="component" value="Unassembled WGS sequence"/>
</dbReference>
<dbReference type="HAMAP" id="MF_00479">
    <property type="entry name" value="RsxG_RnfG"/>
    <property type="match status" value="1"/>
</dbReference>
<dbReference type="NCBIfam" id="TIGR01947">
    <property type="entry name" value="rnfG"/>
    <property type="match status" value="1"/>
</dbReference>
<dbReference type="EMBL" id="SJDL01000021">
    <property type="protein sequence ID" value="TBW54465.1"/>
    <property type="molecule type" value="Genomic_DNA"/>
</dbReference>